<sequence>MGEAQPGGFHTVISKALNHPGLGGSGHVGGNESVPSSETTFSLSESLATRVREGATGCHKDARGCETSCKSLYDATTAAASVLLWSSQPPLRRSSQPSRSFVVHENIKNYGSGACSDLSKSNIF</sequence>
<protein>
    <submittedName>
        <fullName evidence="2">Uncharacterized protein</fullName>
    </submittedName>
</protein>
<dbReference type="Proteomes" id="UP001476798">
    <property type="component" value="Unassembled WGS sequence"/>
</dbReference>
<comment type="caution">
    <text evidence="2">The sequence shown here is derived from an EMBL/GenBank/DDBJ whole genome shotgun (WGS) entry which is preliminary data.</text>
</comment>
<evidence type="ECO:0000313" key="2">
    <source>
        <dbReference type="EMBL" id="MEQ2158510.1"/>
    </source>
</evidence>
<dbReference type="EMBL" id="JAHRIO010000863">
    <property type="protein sequence ID" value="MEQ2158510.1"/>
    <property type="molecule type" value="Genomic_DNA"/>
</dbReference>
<feature type="region of interest" description="Disordered" evidence="1">
    <location>
        <begin position="14"/>
        <end position="46"/>
    </location>
</feature>
<name>A0ABV0MHD8_9TELE</name>
<reference evidence="2 3" key="1">
    <citation type="submission" date="2021-06" db="EMBL/GenBank/DDBJ databases">
        <authorList>
            <person name="Palmer J.M."/>
        </authorList>
    </citation>
    <scope>NUCLEOTIDE SEQUENCE [LARGE SCALE GENOMIC DNA]</scope>
    <source>
        <strain evidence="2 3">GA_2019</strain>
        <tissue evidence="2">Muscle</tissue>
    </source>
</reference>
<evidence type="ECO:0000313" key="3">
    <source>
        <dbReference type="Proteomes" id="UP001476798"/>
    </source>
</evidence>
<gene>
    <name evidence="2" type="ORF">GOODEAATRI_013086</name>
</gene>
<keyword evidence="3" id="KW-1185">Reference proteome</keyword>
<feature type="compositionally biased region" description="Low complexity" evidence="1">
    <location>
        <begin position="36"/>
        <end position="46"/>
    </location>
</feature>
<evidence type="ECO:0000256" key="1">
    <source>
        <dbReference type="SAM" id="MobiDB-lite"/>
    </source>
</evidence>
<accession>A0ABV0MHD8</accession>
<organism evidence="2 3">
    <name type="scientific">Goodea atripinnis</name>
    <dbReference type="NCBI Taxonomy" id="208336"/>
    <lineage>
        <taxon>Eukaryota</taxon>
        <taxon>Metazoa</taxon>
        <taxon>Chordata</taxon>
        <taxon>Craniata</taxon>
        <taxon>Vertebrata</taxon>
        <taxon>Euteleostomi</taxon>
        <taxon>Actinopterygii</taxon>
        <taxon>Neopterygii</taxon>
        <taxon>Teleostei</taxon>
        <taxon>Neoteleostei</taxon>
        <taxon>Acanthomorphata</taxon>
        <taxon>Ovalentaria</taxon>
        <taxon>Atherinomorphae</taxon>
        <taxon>Cyprinodontiformes</taxon>
        <taxon>Goodeidae</taxon>
        <taxon>Goodea</taxon>
    </lineage>
</organism>
<proteinExistence type="predicted"/>